<accession>A0ABS1J5X6</accession>
<keyword evidence="2" id="KW-0346">Stress response</keyword>
<evidence type="ECO:0000256" key="1">
    <source>
        <dbReference type="ARBA" id="ARBA00022705"/>
    </source>
</evidence>
<dbReference type="SMART" id="SM00271">
    <property type="entry name" value="DnaJ"/>
    <property type="match status" value="1"/>
</dbReference>
<dbReference type="InterPro" id="IPR050817">
    <property type="entry name" value="DjlA_DnaK_co-chaperone"/>
</dbReference>
<evidence type="ECO:0000313" key="4">
    <source>
        <dbReference type="EMBL" id="MBL0385078.1"/>
    </source>
</evidence>
<dbReference type="Gene3D" id="1.10.287.110">
    <property type="entry name" value="DnaJ domain"/>
    <property type="match status" value="1"/>
</dbReference>
<sequence length="198" mass="22944">MDHRPTTSWLAELEKTDWDSLGEEDLIDLYRTLSLLKRKVDDVLDEATAALSERWWRSIPPEEARTIRLLLKGARLTPATLQGIPELYPLLMLLDIADPQVVHLWAKLSPEVRAQRMEDLRRAMALTEVRRNTSAWEDESESRVLAYEVLGLTASATWDEIRKRYRELVSQHHPDRGGDLGLFRGIQKAYKLLEARFL</sequence>
<dbReference type="InterPro" id="IPR036869">
    <property type="entry name" value="J_dom_sf"/>
</dbReference>
<dbReference type="Pfam" id="PF00226">
    <property type="entry name" value="DnaJ"/>
    <property type="match status" value="1"/>
</dbReference>
<reference evidence="4 5" key="1">
    <citation type="submission" date="2021-01" db="EMBL/GenBank/DDBJ databases">
        <title>Tumebacillus sp. strain ITR2 16S ribosomal RNA gene Genome sequencing and assembly.</title>
        <authorList>
            <person name="Kang M."/>
        </authorList>
    </citation>
    <scope>NUCLEOTIDE SEQUENCE [LARGE SCALE GENOMIC DNA]</scope>
    <source>
        <strain evidence="4 5">ITR2</strain>
    </source>
</reference>
<dbReference type="Proteomes" id="UP000602284">
    <property type="component" value="Unassembled WGS sequence"/>
</dbReference>
<name>A0ABS1J5X6_9BACL</name>
<dbReference type="PROSITE" id="PS50076">
    <property type="entry name" value="DNAJ_2"/>
    <property type="match status" value="1"/>
</dbReference>
<evidence type="ECO:0000313" key="5">
    <source>
        <dbReference type="Proteomes" id="UP000602284"/>
    </source>
</evidence>
<feature type="domain" description="J" evidence="3">
    <location>
        <begin position="145"/>
        <end position="198"/>
    </location>
</feature>
<evidence type="ECO:0000259" key="3">
    <source>
        <dbReference type="PROSITE" id="PS50076"/>
    </source>
</evidence>
<comment type="caution">
    <text evidence="4">The sequence shown here is derived from an EMBL/GenBank/DDBJ whole genome shotgun (WGS) entry which is preliminary data.</text>
</comment>
<dbReference type="PRINTS" id="PR00625">
    <property type="entry name" value="JDOMAIN"/>
</dbReference>
<dbReference type="RefSeq" id="WP_201630197.1">
    <property type="nucleotide sequence ID" value="NZ_JAEQNB010000001.1"/>
</dbReference>
<protein>
    <submittedName>
        <fullName evidence="4">J domain-containing protein</fullName>
    </submittedName>
</protein>
<dbReference type="EMBL" id="JAEQNB010000001">
    <property type="protein sequence ID" value="MBL0385078.1"/>
    <property type="molecule type" value="Genomic_DNA"/>
</dbReference>
<evidence type="ECO:0000256" key="2">
    <source>
        <dbReference type="ARBA" id="ARBA00023016"/>
    </source>
</evidence>
<keyword evidence="5" id="KW-1185">Reference proteome</keyword>
<proteinExistence type="predicted"/>
<keyword evidence="1" id="KW-0235">DNA replication</keyword>
<dbReference type="PANTHER" id="PTHR24074">
    <property type="entry name" value="CO-CHAPERONE PROTEIN DJLA"/>
    <property type="match status" value="1"/>
</dbReference>
<dbReference type="SUPFAM" id="SSF46565">
    <property type="entry name" value="Chaperone J-domain"/>
    <property type="match status" value="1"/>
</dbReference>
<dbReference type="CDD" id="cd06257">
    <property type="entry name" value="DnaJ"/>
    <property type="match status" value="1"/>
</dbReference>
<dbReference type="InterPro" id="IPR001623">
    <property type="entry name" value="DnaJ_domain"/>
</dbReference>
<gene>
    <name evidence="4" type="ORF">JJB07_00340</name>
</gene>
<organism evidence="4 5">
    <name type="scientific">Tumebacillus amylolyticus</name>
    <dbReference type="NCBI Taxonomy" id="2801339"/>
    <lineage>
        <taxon>Bacteria</taxon>
        <taxon>Bacillati</taxon>
        <taxon>Bacillota</taxon>
        <taxon>Bacilli</taxon>
        <taxon>Bacillales</taxon>
        <taxon>Alicyclobacillaceae</taxon>
        <taxon>Tumebacillus</taxon>
    </lineage>
</organism>